<dbReference type="NCBIfam" id="TIGR02273">
    <property type="entry name" value="16S_RimM"/>
    <property type="match status" value="1"/>
</dbReference>
<comment type="function">
    <text evidence="5">An accessory protein needed during the final step in the assembly of 30S ribosomal subunit, possibly for assembly of the head region. Essential for efficient processing of 16S rRNA. May be needed both before and after RbfA during the maturation of 16S rRNA. It has affinity for free ribosomal 30S subunits but not for 70S ribosomes.</text>
</comment>
<keyword evidence="1 5" id="KW-0963">Cytoplasm</keyword>
<dbReference type="GO" id="GO:0005737">
    <property type="term" value="C:cytoplasm"/>
    <property type="evidence" value="ECO:0007669"/>
    <property type="project" value="UniProtKB-SubCell"/>
</dbReference>
<dbReference type="GO" id="GO:0043022">
    <property type="term" value="F:ribosome binding"/>
    <property type="evidence" value="ECO:0007669"/>
    <property type="project" value="InterPro"/>
</dbReference>
<evidence type="ECO:0000313" key="9">
    <source>
        <dbReference type="Proteomes" id="UP000199695"/>
    </source>
</evidence>
<accession>A0A1H8E444</accession>
<evidence type="ECO:0000256" key="1">
    <source>
        <dbReference type="ARBA" id="ARBA00022490"/>
    </source>
</evidence>
<keyword evidence="3 5" id="KW-0698">rRNA processing</keyword>
<dbReference type="InterPro" id="IPR011961">
    <property type="entry name" value="RimM"/>
</dbReference>
<dbReference type="SUPFAM" id="SSF50346">
    <property type="entry name" value="PRC-barrel domain"/>
    <property type="match status" value="1"/>
</dbReference>
<dbReference type="STRING" id="1173111.SAMN05444955_106122"/>
<dbReference type="Proteomes" id="UP000199695">
    <property type="component" value="Unassembled WGS sequence"/>
</dbReference>
<dbReference type="InterPro" id="IPR011033">
    <property type="entry name" value="PRC_barrel-like_sf"/>
</dbReference>
<dbReference type="InterPro" id="IPR036976">
    <property type="entry name" value="RimM_N_sf"/>
</dbReference>
<dbReference type="RefSeq" id="WP_089967240.1">
    <property type="nucleotide sequence ID" value="NZ_FOCQ01000006.1"/>
</dbReference>
<evidence type="ECO:0000256" key="4">
    <source>
        <dbReference type="ARBA" id="ARBA00023186"/>
    </source>
</evidence>
<comment type="subcellular location">
    <subcellularLocation>
        <location evidence="5">Cytoplasm</location>
    </subcellularLocation>
</comment>
<dbReference type="SUPFAM" id="SSF50447">
    <property type="entry name" value="Translation proteins"/>
    <property type="match status" value="1"/>
</dbReference>
<evidence type="ECO:0000313" key="8">
    <source>
        <dbReference type="EMBL" id="SEN14210.1"/>
    </source>
</evidence>
<dbReference type="PANTHER" id="PTHR33692:SF1">
    <property type="entry name" value="RIBOSOME MATURATION FACTOR RIMM"/>
    <property type="match status" value="1"/>
</dbReference>
<dbReference type="InterPro" id="IPR002676">
    <property type="entry name" value="RimM_N"/>
</dbReference>
<dbReference type="GO" id="GO:0005840">
    <property type="term" value="C:ribosome"/>
    <property type="evidence" value="ECO:0007669"/>
    <property type="project" value="InterPro"/>
</dbReference>
<dbReference type="GO" id="GO:0042274">
    <property type="term" value="P:ribosomal small subunit biogenesis"/>
    <property type="evidence" value="ECO:0007669"/>
    <property type="project" value="UniProtKB-UniRule"/>
</dbReference>
<dbReference type="InterPro" id="IPR009000">
    <property type="entry name" value="Transl_B-barrel_sf"/>
</dbReference>
<comment type="subunit">
    <text evidence="5">Binds ribosomal protein uS19.</text>
</comment>
<evidence type="ECO:0000256" key="2">
    <source>
        <dbReference type="ARBA" id="ARBA00022517"/>
    </source>
</evidence>
<evidence type="ECO:0000256" key="5">
    <source>
        <dbReference type="HAMAP-Rule" id="MF_00014"/>
    </source>
</evidence>
<dbReference type="InterPro" id="IPR027275">
    <property type="entry name" value="PRC-brl_dom"/>
</dbReference>
<dbReference type="HAMAP" id="MF_00014">
    <property type="entry name" value="Ribosome_mat_RimM"/>
    <property type="match status" value="1"/>
</dbReference>
<dbReference type="Pfam" id="PF05239">
    <property type="entry name" value="PRC"/>
    <property type="match status" value="1"/>
</dbReference>
<proteinExistence type="inferred from homology"/>
<dbReference type="Gene3D" id="2.40.30.60">
    <property type="entry name" value="RimM"/>
    <property type="match status" value="1"/>
</dbReference>
<keyword evidence="2 5" id="KW-0690">Ribosome biogenesis</keyword>
<comment type="domain">
    <text evidence="5">The PRC barrel domain binds ribosomal protein uS19.</text>
</comment>
<dbReference type="AlphaFoldDB" id="A0A1H8E444"/>
<dbReference type="Pfam" id="PF01782">
    <property type="entry name" value="RimM"/>
    <property type="match status" value="1"/>
</dbReference>
<dbReference type="OrthoDB" id="9810331at2"/>
<organism evidence="8 9">
    <name type="scientific">Lihuaxuella thermophila</name>
    <dbReference type="NCBI Taxonomy" id="1173111"/>
    <lineage>
        <taxon>Bacteria</taxon>
        <taxon>Bacillati</taxon>
        <taxon>Bacillota</taxon>
        <taxon>Bacilli</taxon>
        <taxon>Bacillales</taxon>
        <taxon>Thermoactinomycetaceae</taxon>
        <taxon>Lihuaxuella</taxon>
    </lineage>
</organism>
<dbReference type="Gene3D" id="2.30.30.240">
    <property type="entry name" value="PRC-barrel domain"/>
    <property type="match status" value="1"/>
</dbReference>
<dbReference type="EMBL" id="FOCQ01000006">
    <property type="protein sequence ID" value="SEN14210.1"/>
    <property type="molecule type" value="Genomic_DNA"/>
</dbReference>
<evidence type="ECO:0000256" key="3">
    <source>
        <dbReference type="ARBA" id="ARBA00022552"/>
    </source>
</evidence>
<comment type="similarity">
    <text evidence="5">Belongs to the RimM family.</text>
</comment>
<evidence type="ECO:0000259" key="7">
    <source>
        <dbReference type="Pfam" id="PF05239"/>
    </source>
</evidence>
<feature type="domain" description="PRC-barrel" evidence="7">
    <location>
        <begin position="100"/>
        <end position="173"/>
    </location>
</feature>
<dbReference type="PANTHER" id="PTHR33692">
    <property type="entry name" value="RIBOSOME MATURATION FACTOR RIMM"/>
    <property type="match status" value="1"/>
</dbReference>
<feature type="domain" description="RimM N-terminal" evidence="6">
    <location>
        <begin position="8"/>
        <end position="91"/>
    </location>
</feature>
<protein>
    <recommendedName>
        <fullName evidence="5">Ribosome maturation factor RimM</fullName>
    </recommendedName>
</protein>
<name>A0A1H8E444_9BACL</name>
<evidence type="ECO:0000259" key="6">
    <source>
        <dbReference type="Pfam" id="PF01782"/>
    </source>
</evidence>
<sequence length="175" mass="19718">MRAEYLHVGRLTGTHGIRGEVRVLSDTDFPEIRFAPGSKLLLLHEKLPGPLSLTVEKSRPHKSALLVKFREWDNINEAEPYKGGQLAVYKSDLAPVNEEEGEYYYHQIIGCSVVTTEGEELGTVKEILSLPANDVWVVDSSTNGKEILLPYIDDVVKEVDTRNRRITIEWMEGLA</sequence>
<keyword evidence="4 5" id="KW-0143">Chaperone</keyword>
<gene>
    <name evidence="5" type="primary">rimM</name>
    <name evidence="8" type="ORF">SAMN05444955_106122</name>
</gene>
<keyword evidence="9" id="KW-1185">Reference proteome</keyword>
<reference evidence="8 9" key="1">
    <citation type="submission" date="2016-10" db="EMBL/GenBank/DDBJ databases">
        <authorList>
            <person name="de Groot N.N."/>
        </authorList>
    </citation>
    <scope>NUCLEOTIDE SEQUENCE [LARGE SCALE GENOMIC DNA]</scope>
    <source>
        <strain evidence="8 9">DSM 46701</strain>
    </source>
</reference>
<dbReference type="GO" id="GO:0006364">
    <property type="term" value="P:rRNA processing"/>
    <property type="evidence" value="ECO:0007669"/>
    <property type="project" value="UniProtKB-UniRule"/>
</dbReference>